<dbReference type="Pfam" id="PF00089">
    <property type="entry name" value="Trypsin"/>
    <property type="match status" value="1"/>
</dbReference>
<reference evidence="3" key="1">
    <citation type="journal article" date="2014" name="PLoS ONE">
        <title>Transcriptome-Based Identification of ABC Transporters in the Western Tarnished Plant Bug Lygus hesperus.</title>
        <authorList>
            <person name="Hull J.J."/>
            <person name="Chaney K."/>
            <person name="Geib S.M."/>
            <person name="Fabrick J.A."/>
            <person name="Brent C.S."/>
            <person name="Walsh D."/>
            <person name="Lavine L.C."/>
        </authorList>
    </citation>
    <scope>NUCLEOTIDE SEQUENCE</scope>
</reference>
<feature type="compositionally biased region" description="Low complexity" evidence="1">
    <location>
        <begin position="183"/>
        <end position="193"/>
    </location>
</feature>
<dbReference type="InterPro" id="IPR001254">
    <property type="entry name" value="Trypsin_dom"/>
</dbReference>
<dbReference type="InterPro" id="IPR043504">
    <property type="entry name" value="Peptidase_S1_PA_chymotrypsin"/>
</dbReference>
<name>A0A0A9YBE4_LYGHE</name>
<dbReference type="Gene3D" id="2.40.10.10">
    <property type="entry name" value="Trypsin-like serine proteases"/>
    <property type="match status" value="1"/>
</dbReference>
<feature type="domain" description="Peptidase S1" evidence="2">
    <location>
        <begin position="9"/>
        <end position="173"/>
    </location>
</feature>
<gene>
    <name evidence="3" type="primary">Jon99Cii_1</name>
    <name evidence="3" type="ORF">CM83_26014</name>
</gene>
<feature type="non-terminal residue" evidence="3">
    <location>
        <position position="265"/>
    </location>
</feature>
<proteinExistence type="predicted"/>
<dbReference type="GO" id="GO:0006508">
    <property type="term" value="P:proteolysis"/>
    <property type="evidence" value="ECO:0007669"/>
    <property type="project" value="UniProtKB-KW"/>
</dbReference>
<dbReference type="AlphaFoldDB" id="A0A0A9YBE4"/>
<dbReference type="GO" id="GO:0004252">
    <property type="term" value="F:serine-type endopeptidase activity"/>
    <property type="evidence" value="ECO:0007669"/>
    <property type="project" value="InterPro"/>
</dbReference>
<reference evidence="3" key="2">
    <citation type="submission" date="2014-07" db="EMBL/GenBank/DDBJ databases">
        <authorList>
            <person name="Hull J."/>
        </authorList>
    </citation>
    <scope>NUCLEOTIDE SEQUENCE</scope>
</reference>
<protein>
    <submittedName>
        <fullName evidence="3">Serine proteases 1/2</fullName>
    </submittedName>
</protein>
<sequence>METGSDPSHKRNGKVVKVHPKCQSNETAMVYDLGVIEITEPFELSGGHIWVRNILAEKRAITYAINDPYTHFCTELYFDTVGSLVEVPVGLFFNEWCNKTLSARNLRFDKNTQLCSSRKRDSEVYCGQPDHGGVMQCHDDQRLVGLSTGRNHQYCGKGVPAVYVRLDYAADWIEETFPSTPTIVSPISHSSPSHSRKPERSDDHTLPIRTVVVVTITPAKGLSPGPYTIPNTPILVTHSSSLKLRGALLARVYSFTTLLIHWYQT</sequence>
<dbReference type="SUPFAM" id="SSF50494">
    <property type="entry name" value="Trypsin-like serine proteases"/>
    <property type="match status" value="1"/>
</dbReference>
<dbReference type="InterPro" id="IPR009003">
    <property type="entry name" value="Peptidase_S1_PA"/>
</dbReference>
<accession>A0A0A9YBE4</accession>
<keyword evidence="3" id="KW-0645">Protease</keyword>
<evidence type="ECO:0000256" key="1">
    <source>
        <dbReference type="SAM" id="MobiDB-lite"/>
    </source>
</evidence>
<organism evidence="3">
    <name type="scientific">Lygus hesperus</name>
    <name type="common">Western plant bug</name>
    <dbReference type="NCBI Taxonomy" id="30085"/>
    <lineage>
        <taxon>Eukaryota</taxon>
        <taxon>Metazoa</taxon>
        <taxon>Ecdysozoa</taxon>
        <taxon>Arthropoda</taxon>
        <taxon>Hexapoda</taxon>
        <taxon>Insecta</taxon>
        <taxon>Pterygota</taxon>
        <taxon>Neoptera</taxon>
        <taxon>Paraneoptera</taxon>
        <taxon>Hemiptera</taxon>
        <taxon>Heteroptera</taxon>
        <taxon>Panheteroptera</taxon>
        <taxon>Cimicomorpha</taxon>
        <taxon>Miridae</taxon>
        <taxon>Mirini</taxon>
        <taxon>Lygus</taxon>
    </lineage>
</organism>
<evidence type="ECO:0000259" key="2">
    <source>
        <dbReference type="Pfam" id="PF00089"/>
    </source>
</evidence>
<evidence type="ECO:0000313" key="3">
    <source>
        <dbReference type="EMBL" id="JAG29479.1"/>
    </source>
</evidence>
<dbReference type="EMBL" id="GBHO01014125">
    <property type="protein sequence ID" value="JAG29479.1"/>
    <property type="molecule type" value="Transcribed_RNA"/>
</dbReference>
<feature type="region of interest" description="Disordered" evidence="1">
    <location>
        <begin position="183"/>
        <end position="204"/>
    </location>
</feature>
<keyword evidence="3" id="KW-0378">Hydrolase</keyword>